<organism evidence="2 3">
    <name type="scientific">Thiothrix eikelboomii</name>
    <dbReference type="NCBI Taxonomy" id="92487"/>
    <lineage>
        <taxon>Bacteria</taxon>
        <taxon>Pseudomonadati</taxon>
        <taxon>Pseudomonadota</taxon>
        <taxon>Gammaproteobacteria</taxon>
        <taxon>Thiotrichales</taxon>
        <taxon>Thiotrichaceae</taxon>
        <taxon>Thiothrix</taxon>
    </lineage>
</organism>
<dbReference type="AlphaFoldDB" id="A0A1T4WG14"/>
<name>A0A1T4WG14_9GAMM</name>
<dbReference type="EMBL" id="FUYB01000005">
    <property type="protein sequence ID" value="SKA76137.1"/>
    <property type="molecule type" value="Genomic_DNA"/>
</dbReference>
<feature type="transmembrane region" description="Helical" evidence="1">
    <location>
        <begin position="145"/>
        <end position="164"/>
    </location>
</feature>
<evidence type="ECO:0000313" key="3">
    <source>
        <dbReference type="Proteomes" id="UP000190460"/>
    </source>
</evidence>
<evidence type="ECO:0000313" key="2">
    <source>
        <dbReference type="EMBL" id="SKA76137.1"/>
    </source>
</evidence>
<dbReference type="Proteomes" id="UP000190460">
    <property type="component" value="Unassembled WGS sequence"/>
</dbReference>
<keyword evidence="1" id="KW-0472">Membrane</keyword>
<proteinExistence type="predicted"/>
<dbReference type="RefSeq" id="WP_078922095.1">
    <property type="nucleotide sequence ID" value="NZ_JBATRB010000040.1"/>
</dbReference>
<sequence>MSDEKKDNVPQPTTYLGTVKVNILGKDYYVQTSTPPMSASLEELERALKHNRGLIGQAQEQMKAAVIDQMFMFKPPMLVNFDSPTQNAIMAHININILIPLINLRGGHAVFEKAETFHVKSRVEIMRNAAERVAYMEQQAKTSPVKSAFVIVIVLALVMSVLMVNQA</sequence>
<reference evidence="2 3" key="1">
    <citation type="submission" date="2017-02" db="EMBL/GenBank/DDBJ databases">
        <authorList>
            <person name="Peterson S.W."/>
        </authorList>
    </citation>
    <scope>NUCLEOTIDE SEQUENCE [LARGE SCALE GENOMIC DNA]</scope>
    <source>
        <strain evidence="2 3">ATCC 49788</strain>
    </source>
</reference>
<dbReference type="STRING" id="92487.SAMN02745130_01634"/>
<protein>
    <submittedName>
        <fullName evidence="2">Uncharacterized protein</fullName>
    </submittedName>
</protein>
<keyword evidence="3" id="KW-1185">Reference proteome</keyword>
<gene>
    <name evidence="2" type="ORF">SAMN02745130_01634</name>
</gene>
<keyword evidence="1" id="KW-0812">Transmembrane</keyword>
<evidence type="ECO:0000256" key="1">
    <source>
        <dbReference type="SAM" id="Phobius"/>
    </source>
</evidence>
<keyword evidence="1" id="KW-1133">Transmembrane helix</keyword>
<accession>A0A1T4WG14</accession>